<protein>
    <submittedName>
        <fullName evidence="2">NmrA domain-containing protein</fullName>
    </submittedName>
</protein>
<dbReference type="OrthoDB" id="10262413at2759"/>
<dbReference type="PANTHER" id="PTHR48079:SF6">
    <property type="entry name" value="NAD(P)-BINDING DOMAIN-CONTAINING PROTEIN-RELATED"/>
    <property type="match status" value="1"/>
</dbReference>
<proteinExistence type="predicted"/>
<dbReference type="InterPro" id="IPR036291">
    <property type="entry name" value="NAD(P)-bd_dom_sf"/>
</dbReference>
<sequence>MSFPQKVLFIGATGYIGGTVLGKLLQHPRVTNLHVTAFVRDPAKAEKLEAFGVTPVIGDNSKLELLEALAQDADVVFSVANSDDVPAVKAALAGAKKRFESTGRPTTFIHTSGAGIIADCTVNGAHHDSPIFDDLDETQMATISPMQLHRPVDLELLDADDQGYIKSYIIVPTTVWGIPSGPLLDAGIQKWQNGILNFLVPASVARGQGGMVGEGRNVWNNVEVNELADLYILLYNAIMANEETAHGRVGLYFAENGAYELSEMSAVIARVLFEHGKGGSPIPTSFTAEEVEKMGLIAMLIASNAKCTASRARALGWRPTKSTREMLDCVRGGDDKTCWSRAQHLMETVWRSRTP</sequence>
<dbReference type="GO" id="GO:0004029">
    <property type="term" value="F:aldehyde dehydrogenase (NAD+) activity"/>
    <property type="evidence" value="ECO:0007669"/>
    <property type="project" value="TreeGrafter"/>
</dbReference>
<dbReference type="InterPro" id="IPR016040">
    <property type="entry name" value="NAD(P)-bd_dom"/>
</dbReference>
<dbReference type="AlphaFoldDB" id="A0A8H6TZI1"/>
<dbReference type="PANTHER" id="PTHR48079">
    <property type="entry name" value="PROTEIN YEEZ"/>
    <property type="match status" value="1"/>
</dbReference>
<accession>A0A8H6TZI1</accession>
<reference evidence="2" key="1">
    <citation type="submission" date="2020-05" db="EMBL/GenBank/DDBJ databases">
        <title>Mycena genomes resolve the evolution of fungal bioluminescence.</title>
        <authorList>
            <person name="Tsai I.J."/>
        </authorList>
    </citation>
    <scope>NUCLEOTIDE SEQUENCE</scope>
    <source>
        <strain evidence="2">CCC161011</strain>
    </source>
</reference>
<keyword evidence="3" id="KW-1185">Reference proteome</keyword>
<evidence type="ECO:0000259" key="1">
    <source>
        <dbReference type="Pfam" id="PF13460"/>
    </source>
</evidence>
<organism evidence="2 3">
    <name type="scientific">Mycena venus</name>
    <dbReference type="NCBI Taxonomy" id="2733690"/>
    <lineage>
        <taxon>Eukaryota</taxon>
        <taxon>Fungi</taxon>
        <taxon>Dikarya</taxon>
        <taxon>Basidiomycota</taxon>
        <taxon>Agaricomycotina</taxon>
        <taxon>Agaricomycetes</taxon>
        <taxon>Agaricomycetidae</taxon>
        <taxon>Agaricales</taxon>
        <taxon>Marasmiineae</taxon>
        <taxon>Mycenaceae</taxon>
        <taxon>Mycena</taxon>
    </lineage>
</organism>
<evidence type="ECO:0000313" key="2">
    <source>
        <dbReference type="EMBL" id="KAF7328355.1"/>
    </source>
</evidence>
<gene>
    <name evidence="2" type="ORF">MVEN_02551000</name>
</gene>
<dbReference type="SUPFAM" id="SSF51735">
    <property type="entry name" value="NAD(P)-binding Rossmann-fold domains"/>
    <property type="match status" value="1"/>
</dbReference>
<dbReference type="GO" id="GO:0005737">
    <property type="term" value="C:cytoplasm"/>
    <property type="evidence" value="ECO:0007669"/>
    <property type="project" value="TreeGrafter"/>
</dbReference>
<dbReference type="Pfam" id="PF13460">
    <property type="entry name" value="NAD_binding_10"/>
    <property type="match status" value="1"/>
</dbReference>
<dbReference type="Proteomes" id="UP000620124">
    <property type="component" value="Unassembled WGS sequence"/>
</dbReference>
<evidence type="ECO:0000313" key="3">
    <source>
        <dbReference type="Proteomes" id="UP000620124"/>
    </source>
</evidence>
<dbReference type="Gene3D" id="3.40.50.720">
    <property type="entry name" value="NAD(P)-binding Rossmann-like Domain"/>
    <property type="match status" value="1"/>
</dbReference>
<name>A0A8H6TZI1_9AGAR</name>
<feature type="domain" description="NAD(P)-binding" evidence="1">
    <location>
        <begin position="11"/>
        <end position="96"/>
    </location>
</feature>
<dbReference type="InterPro" id="IPR051783">
    <property type="entry name" value="NAD(P)-dependent_oxidoreduct"/>
</dbReference>
<dbReference type="EMBL" id="JACAZI010000036">
    <property type="protein sequence ID" value="KAF7328355.1"/>
    <property type="molecule type" value="Genomic_DNA"/>
</dbReference>
<comment type="caution">
    <text evidence="2">The sequence shown here is derived from an EMBL/GenBank/DDBJ whole genome shotgun (WGS) entry which is preliminary data.</text>
</comment>